<accession>A0AA94L3R2</accession>
<dbReference type="EMBL" id="FPIW01000131">
    <property type="protein sequence ID" value="SFW76091.1"/>
    <property type="molecule type" value="Genomic_DNA"/>
</dbReference>
<name>A0AA94L3R2_DESDE</name>
<gene>
    <name evidence="1" type="ORF">SAMN02910291_02956</name>
</gene>
<evidence type="ECO:0000313" key="2">
    <source>
        <dbReference type="Proteomes" id="UP000182680"/>
    </source>
</evidence>
<organism evidence="1 2">
    <name type="scientific">Desulfovibrio desulfuricans</name>
    <dbReference type="NCBI Taxonomy" id="876"/>
    <lineage>
        <taxon>Bacteria</taxon>
        <taxon>Pseudomonadati</taxon>
        <taxon>Thermodesulfobacteriota</taxon>
        <taxon>Desulfovibrionia</taxon>
        <taxon>Desulfovibrionales</taxon>
        <taxon>Desulfovibrionaceae</taxon>
        <taxon>Desulfovibrio</taxon>
    </lineage>
</organism>
<sequence length="110" mass="11785">MSRLTTDGTLLFGIEFNGQMHKDFTMRVPTLEDVEAAIEDAGPDASNARMNRHKWSRTITRLGEIPADAITAELLAGLPAPEYGVLLAVEDELAKKLLASSAESSAASAK</sequence>
<proteinExistence type="predicted"/>
<dbReference type="AlphaFoldDB" id="A0AA94L3R2"/>
<evidence type="ECO:0000313" key="1">
    <source>
        <dbReference type="EMBL" id="SFW76091.1"/>
    </source>
</evidence>
<dbReference type="Proteomes" id="UP000182680">
    <property type="component" value="Unassembled WGS sequence"/>
</dbReference>
<reference evidence="2" key="1">
    <citation type="submission" date="2016-11" db="EMBL/GenBank/DDBJ databases">
        <authorList>
            <person name="Jaros S."/>
            <person name="Januszkiewicz K."/>
            <person name="Wedrychowicz H."/>
        </authorList>
    </citation>
    <scope>NUCLEOTIDE SEQUENCE [LARGE SCALE GENOMIC DNA]</scope>
    <source>
        <strain evidence="2">DSM 7057</strain>
    </source>
</reference>
<comment type="caution">
    <text evidence="1">The sequence shown here is derived from an EMBL/GenBank/DDBJ whole genome shotgun (WGS) entry which is preliminary data.</text>
</comment>
<protein>
    <submittedName>
        <fullName evidence="1">Phage tail assembly chaperone protein, E, or 41 or 14</fullName>
    </submittedName>
</protein>
<dbReference type="RefSeq" id="WP_072312639.1">
    <property type="nucleotide sequence ID" value="NZ_FPIW01000131.1"/>
</dbReference>